<feature type="region of interest" description="Disordered" evidence="1">
    <location>
        <begin position="184"/>
        <end position="217"/>
    </location>
</feature>
<organism evidence="2 3">
    <name type="scientific">Streblomastix strix</name>
    <dbReference type="NCBI Taxonomy" id="222440"/>
    <lineage>
        <taxon>Eukaryota</taxon>
        <taxon>Metamonada</taxon>
        <taxon>Preaxostyla</taxon>
        <taxon>Oxymonadida</taxon>
        <taxon>Streblomastigidae</taxon>
        <taxon>Streblomastix</taxon>
    </lineage>
</organism>
<reference evidence="2 3" key="1">
    <citation type="submission" date="2019-03" db="EMBL/GenBank/DDBJ databases">
        <title>Single cell metagenomics reveals metabolic interactions within the superorganism composed of flagellate Streblomastix strix and complex community of Bacteroidetes bacteria on its surface.</title>
        <authorList>
            <person name="Treitli S.C."/>
            <person name="Kolisko M."/>
            <person name="Husnik F."/>
            <person name="Keeling P."/>
            <person name="Hampl V."/>
        </authorList>
    </citation>
    <scope>NUCLEOTIDE SEQUENCE [LARGE SCALE GENOMIC DNA]</scope>
    <source>
        <strain evidence="2">ST1C</strain>
    </source>
</reference>
<evidence type="ECO:0000313" key="3">
    <source>
        <dbReference type="Proteomes" id="UP000324800"/>
    </source>
</evidence>
<evidence type="ECO:0000256" key="1">
    <source>
        <dbReference type="SAM" id="MobiDB-lite"/>
    </source>
</evidence>
<name>A0A5J4WH51_9EUKA</name>
<dbReference type="AlphaFoldDB" id="A0A5J4WH51"/>
<protein>
    <submittedName>
        <fullName evidence="2">Uncharacterized protein</fullName>
    </submittedName>
</protein>
<accession>A0A5J4WH51</accession>
<dbReference type="OrthoDB" id="10688726at2759"/>
<sequence length="217" mass="25659">MHPTQTPTGTLSLFQLSSELENLKKHIFMVDEIPRFESHVLERAKELANAAARHGREENIKAERALAFDLQFLSKEMQALKIDGVGRRIEVLEKQFMNQKEKQDNFQIELEQQLNIKMEQLMGRRLDGVKKEVAFMKEKIDQSQNLFGRNDIDHQRELQIGLEMKVSQLERTVQSLDTKIKEFEQEKREADNKQRDKERLERELKDKEREKDGINEI</sequence>
<dbReference type="Proteomes" id="UP000324800">
    <property type="component" value="Unassembled WGS sequence"/>
</dbReference>
<comment type="caution">
    <text evidence="2">The sequence shown here is derived from an EMBL/GenBank/DDBJ whole genome shotgun (WGS) entry which is preliminary data.</text>
</comment>
<proteinExistence type="predicted"/>
<dbReference type="EMBL" id="SNRW01002183">
    <property type="protein sequence ID" value="KAA6393619.1"/>
    <property type="molecule type" value="Genomic_DNA"/>
</dbReference>
<evidence type="ECO:0000313" key="2">
    <source>
        <dbReference type="EMBL" id="KAA6393619.1"/>
    </source>
</evidence>
<gene>
    <name evidence="2" type="ORF">EZS28_010853</name>
</gene>